<organism evidence="3 4">
    <name type="scientific">Alkalilimnicola ehrlichii (strain ATCC BAA-1101 / DSM 17681 / MLHE-1)</name>
    <dbReference type="NCBI Taxonomy" id="187272"/>
    <lineage>
        <taxon>Bacteria</taxon>
        <taxon>Pseudomonadati</taxon>
        <taxon>Pseudomonadota</taxon>
        <taxon>Gammaproteobacteria</taxon>
        <taxon>Chromatiales</taxon>
        <taxon>Ectothiorhodospiraceae</taxon>
        <taxon>Alkalilimnicola</taxon>
    </lineage>
</organism>
<evidence type="ECO:0008006" key="5">
    <source>
        <dbReference type="Google" id="ProtNLM"/>
    </source>
</evidence>
<evidence type="ECO:0000313" key="3">
    <source>
        <dbReference type="EMBL" id="ABI55969.1"/>
    </source>
</evidence>
<dbReference type="PANTHER" id="PTHR35024:SF4">
    <property type="entry name" value="POLYMER-FORMING CYTOSKELETAL PROTEIN"/>
    <property type="match status" value="1"/>
</dbReference>
<evidence type="ECO:0000313" key="4">
    <source>
        <dbReference type="Proteomes" id="UP000001962"/>
    </source>
</evidence>
<sequence>MALHLDGTVRGTVRTHGDVSIGESGRLEGTIQAERLVVSGHLEGDVDCHALEIVANGRVHGDVYSDTFVIEPGGIFRGQSHARDEQHLALTDQQERPHALPGHDTGATTPADDDAAEPEAAPGRT</sequence>
<feature type="compositionally biased region" description="Basic and acidic residues" evidence="2">
    <location>
        <begin position="81"/>
        <end position="98"/>
    </location>
</feature>
<accession>Q0AB18</accession>
<dbReference type="EMBL" id="CP000453">
    <property type="protein sequence ID" value="ABI55969.1"/>
    <property type="molecule type" value="Genomic_DNA"/>
</dbReference>
<name>Q0AB18_ALKEH</name>
<evidence type="ECO:0000256" key="1">
    <source>
        <dbReference type="ARBA" id="ARBA00044755"/>
    </source>
</evidence>
<feature type="region of interest" description="Disordered" evidence="2">
    <location>
        <begin position="78"/>
        <end position="125"/>
    </location>
</feature>
<dbReference type="eggNOG" id="COG1664">
    <property type="taxonomic scope" value="Bacteria"/>
</dbReference>
<comment type="similarity">
    <text evidence="1">Belongs to the bactofilin family.</text>
</comment>
<dbReference type="PANTHER" id="PTHR35024">
    <property type="entry name" value="HYPOTHETICAL CYTOSOLIC PROTEIN"/>
    <property type="match status" value="1"/>
</dbReference>
<gene>
    <name evidence="3" type="ordered locus">Mlg_0615</name>
</gene>
<dbReference type="AlphaFoldDB" id="Q0AB18"/>
<evidence type="ECO:0000256" key="2">
    <source>
        <dbReference type="SAM" id="MobiDB-lite"/>
    </source>
</evidence>
<dbReference type="Proteomes" id="UP000001962">
    <property type="component" value="Chromosome"/>
</dbReference>
<proteinExistence type="inferred from homology"/>
<dbReference type="RefSeq" id="WP_011628364.1">
    <property type="nucleotide sequence ID" value="NC_008340.1"/>
</dbReference>
<reference evidence="4" key="1">
    <citation type="submission" date="2006-08" db="EMBL/GenBank/DDBJ databases">
        <title>Complete sequence of Alkalilimnicola ehrilichei MLHE-1.</title>
        <authorList>
            <person name="Copeland A."/>
            <person name="Lucas S."/>
            <person name="Lapidus A."/>
            <person name="Barry K."/>
            <person name="Detter J.C."/>
            <person name="Glavina del Rio T."/>
            <person name="Hammon N."/>
            <person name="Israni S."/>
            <person name="Dalin E."/>
            <person name="Tice H."/>
            <person name="Pitluck S."/>
            <person name="Sims D."/>
            <person name="Brettin T."/>
            <person name="Bruce D."/>
            <person name="Han C."/>
            <person name="Tapia R."/>
            <person name="Gilna P."/>
            <person name="Schmutz J."/>
            <person name="Larimer F."/>
            <person name="Land M."/>
            <person name="Hauser L."/>
            <person name="Kyrpides N."/>
            <person name="Mikhailova N."/>
            <person name="Oremland R.S."/>
            <person name="Hoeft S.E."/>
            <person name="Switzer-Blum J."/>
            <person name="Kulp T."/>
            <person name="King G."/>
            <person name="Tabita R."/>
            <person name="Witte B."/>
            <person name="Santini J.M."/>
            <person name="Basu P."/>
            <person name="Hollibaugh J.T."/>
            <person name="Xie G."/>
            <person name="Stolz J.F."/>
            <person name="Richardson P."/>
        </authorList>
    </citation>
    <scope>NUCLEOTIDE SEQUENCE [LARGE SCALE GENOMIC DNA]</scope>
    <source>
        <strain evidence="4">ATCC BAA-1101 / DSM 17681 / MLHE-1</strain>
    </source>
</reference>
<keyword evidence="4" id="KW-1185">Reference proteome</keyword>
<protein>
    <recommendedName>
        <fullName evidence="5">Polymer-forming cytoskeletal protein</fullName>
    </recommendedName>
</protein>
<dbReference type="Pfam" id="PF04519">
    <property type="entry name" value="Bactofilin"/>
    <property type="match status" value="1"/>
</dbReference>
<dbReference type="HOGENOM" id="CLU_072799_3_1_6"/>
<dbReference type="KEGG" id="aeh:Mlg_0615"/>
<dbReference type="InterPro" id="IPR007607">
    <property type="entry name" value="BacA/B"/>
</dbReference>